<evidence type="ECO:0000256" key="2">
    <source>
        <dbReference type="SAM" id="MobiDB-lite"/>
    </source>
</evidence>
<evidence type="ECO:0000313" key="6">
    <source>
        <dbReference type="Proteomes" id="UP000290273"/>
    </source>
</evidence>
<reference evidence="5 6" key="1">
    <citation type="submission" date="2018-06" db="EMBL/GenBank/DDBJ databases">
        <title>Genome conservation of Clostridium tetani.</title>
        <authorList>
            <person name="Bruggemann H."/>
            <person name="Popoff M.R."/>
        </authorList>
    </citation>
    <scope>NUCLEOTIDE SEQUENCE [LARGE SCALE GENOMIC DNA]</scope>
    <source>
        <strain evidence="5 6">63.05</strain>
    </source>
</reference>
<feature type="chain" id="PRO_5047271319" description="DUF4352 domain-containing protein" evidence="3">
    <location>
        <begin position="20"/>
        <end position="191"/>
    </location>
</feature>
<evidence type="ECO:0000313" key="5">
    <source>
        <dbReference type="EMBL" id="RXI57401.1"/>
    </source>
</evidence>
<dbReference type="InterPro" id="IPR029051">
    <property type="entry name" value="DUF4352"/>
</dbReference>
<gene>
    <name evidence="5" type="ORF">DP131_05205</name>
</gene>
<protein>
    <recommendedName>
        <fullName evidence="4">DUF4352 domain-containing protein</fullName>
    </recommendedName>
</protein>
<dbReference type="PROSITE" id="PS51257">
    <property type="entry name" value="PROKAR_LIPOPROTEIN"/>
    <property type="match status" value="1"/>
</dbReference>
<feature type="domain" description="DUF4352" evidence="4">
    <location>
        <begin position="56"/>
        <end position="180"/>
    </location>
</feature>
<name>A0ABY0EQQ0_CLOTA</name>
<evidence type="ECO:0000256" key="1">
    <source>
        <dbReference type="ARBA" id="ARBA00022729"/>
    </source>
</evidence>
<organism evidence="5 6">
    <name type="scientific">Clostridium tetani</name>
    <dbReference type="NCBI Taxonomy" id="1513"/>
    <lineage>
        <taxon>Bacteria</taxon>
        <taxon>Bacillati</taxon>
        <taxon>Bacillota</taxon>
        <taxon>Clostridia</taxon>
        <taxon>Eubacteriales</taxon>
        <taxon>Clostridiaceae</taxon>
        <taxon>Clostridium</taxon>
    </lineage>
</organism>
<dbReference type="Gene3D" id="2.60.40.1240">
    <property type="match status" value="1"/>
</dbReference>
<dbReference type="Pfam" id="PF11611">
    <property type="entry name" value="DUF4352"/>
    <property type="match status" value="1"/>
</dbReference>
<dbReference type="RefSeq" id="WP_128993000.1">
    <property type="nucleotide sequence ID" value="NZ_QMAU01000022.1"/>
</dbReference>
<dbReference type="Proteomes" id="UP000290273">
    <property type="component" value="Unassembled WGS sequence"/>
</dbReference>
<feature type="compositionally biased region" description="Basic and acidic residues" evidence="2">
    <location>
        <begin position="29"/>
        <end position="46"/>
    </location>
</feature>
<feature type="region of interest" description="Disordered" evidence="2">
    <location>
        <begin position="25"/>
        <end position="46"/>
    </location>
</feature>
<keyword evidence="1 3" id="KW-0732">Signal</keyword>
<dbReference type="EMBL" id="QMAU01000022">
    <property type="protein sequence ID" value="RXI57401.1"/>
    <property type="molecule type" value="Genomic_DNA"/>
</dbReference>
<evidence type="ECO:0000259" key="4">
    <source>
        <dbReference type="Pfam" id="PF11611"/>
    </source>
</evidence>
<proteinExistence type="predicted"/>
<comment type="caution">
    <text evidence="5">The sequence shown here is derived from an EMBL/GenBank/DDBJ whole genome shotgun (WGS) entry which is preliminary data.</text>
</comment>
<dbReference type="InterPro" id="IPR029050">
    <property type="entry name" value="Immunoprotect_excell_Ig-like"/>
</dbReference>
<evidence type="ECO:0000256" key="3">
    <source>
        <dbReference type="SAM" id="SignalP"/>
    </source>
</evidence>
<feature type="signal peptide" evidence="3">
    <location>
        <begin position="1"/>
        <end position="19"/>
    </location>
</feature>
<sequence>MKKFLSVFLAGILCLGLVACGNDSAPTNTKKEDTKQEEKKDIKKEEKKGKTITVKEEGMVGNLGIKVLETKESNAISNESGKSAPSGKFIILKLELKNNGEQATEYSGSDFKLKNDRIIYEVDDNSFQALGYLNTQETIYNKNKNFIGVYDKFNPGITKNTYIVFDIPKEVKIEDLKLVVKQDKNTEFNLK</sequence>
<accession>A0ABY0EQQ0</accession>